<dbReference type="SUPFAM" id="SSF52821">
    <property type="entry name" value="Rhodanese/Cell cycle control phosphatase"/>
    <property type="match status" value="1"/>
</dbReference>
<dbReference type="AlphaFoldDB" id="A0A9D7SER2"/>
<gene>
    <name evidence="1" type="ORF">IPP58_00055</name>
</gene>
<dbReference type="InterPro" id="IPR036873">
    <property type="entry name" value="Rhodanese-like_dom_sf"/>
</dbReference>
<evidence type="ECO:0000313" key="1">
    <source>
        <dbReference type="EMBL" id="MBK9794893.1"/>
    </source>
</evidence>
<name>A0A9D7SER2_9BACT</name>
<sequence>MGPFDGKGMVIQGLRFLAPKEALDTLQAGALLVDLRSDELVEMKAFRVPETIHIPHGELSGLPRNYRPTAPSSWLTRPACSPRTRHTPFWITASARSPA</sequence>
<accession>A0A9D7SER2</accession>
<proteinExistence type="predicted"/>
<comment type="caution">
    <text evidence="1">The sequence shown here is derived from an EMBL/GenBank/DDBJ whole genome shotgun (WGS) entry which is preliminary data.</text>
</comment>
<evidence type="ECO:0000313" key="2">
    <source>
        <dbReference type="Proteomes" id="UP000886657"/>
    </source>
</evidence>
<organism evidence="1 2">
    <name type="scientific">Candidatus Geothrix skivensis</name>
    <dbReference type="NCBI Taxonomy" id="2954439"/>
    <lineage>
        <taxon>Bacteria</taxon>
        <taxon>Pseudomonadati</taxon>
        <taxon>Acidobacteriota</taxon>
        <taxon>Holophagae</taxon>
        <taxon>Holophagales</taxon>
        <taxon>Holophagaceae</taxon>
        <taxon>Geothrix</taxon>
    </lineage>
</organism>
<dbReference type="Proteomes" id="UP000886657">
    <property type="component" value="Unassembled WGS sequence"/>
</dbReference>
<reference evidence="1" key="1">
    <citation type="submission" date="2020-10" db="EMBL/GenBank/DDBJ databases">
        <title>Connecting structure to function with the recovery of over 1000 high-quality activated sludge metagenome-assembled genomes encoding full-length rRNA genes using long-read sequencing.</title>
        <authorList>
            <person name="Singleton C.M."/>
            <person name="Petriglieri F."/>
            <person name="Kristensen J.M."/>
            <person name="Kirkegaard R.H."/>
            <person name="Michaelsen T.Y."/>
            <person name="Andersen M.H."/>
            <person name="Karst S.M."/>
            <person name="Dueholm M.S."/>
            <person name="Nielsen P.H."/>
            <person name="Albertsen M."/>
        </authorList>
    </citation>
    <scope>NUCLEOTIDE SEQUENCE</scope>
    <source>
        <strain evidence="1">Skiv_18-Q3-R9-52_MAXAC.067</strain>
    </source>
</reference>
<evidence type="ECO:0008006" key="3">
    <source>
        <dbReference type="Google" id="ProtNLM"/>
    </source>
</evidence>
<dbReference type="EMBL" id="JADKIO010000001">
    <property type="protein sequence ID" value="MBK9794893.1"/>
    <property type="molecule type" value="Genomic_DNA"/>
</dbReference>
<protein>
    <recommendedName>
        <fullName evidence="3">Rhodanese domain-containing protein</fullName>
    </recommendedName>
</protein>